<dbReference type="InterPro" id="IPR001841">
    <property type="entry name" value="Znf_RING"/>
</dbReference>
<dbReference type="InterPro" id="IPR013083">
    <property type="entry name" value="Znf_RING/FYVE/PHD"/>
</dbReference>
<evidence type="ECO:0000256" key="3">
    <source>
        <dbReference type="ARBA" id="ARBA00022833"/>
    </source>
</evidence>
<reference evidence="8" key="1">
    <citation type="submission" date="2024-02" db="UniProtKB">
        <authorList>
            <consortium name="WormBaseParasite"/>
        </authorList>
    </citation>
    <scope>IDENTIFICATION</scope>
</reference>
<feature type="domain" description="B box-type" evidence="6">
    <location>
        <begin position="142"/>
        <end position="186"/>
    </location>
</feature>
<dbReference type="SUPFAM" id="SSF57845">
    <property type="entry name" value="B-box zinc-binding domain"/>
    <property type="match status" value="1"/>
</dbReference>
<dbReference type="Proteomes" id="UP000887575">
    <property type="component" value="Unassembled WGS sequence"/>
</dbReference>
<proteinExistence type="predicted"/>
<evidence type="ECO:0000313" key="7">
    <source>
        <dbReference type="Proteomes" id="UP000887575"/>
    </source>
</evidence>
<accession>A0AAF3F8Z0</accession>
<keyword evidence="1" id="KW-0479">Metal-binding</keyword>
<dbReference type="PROSITE" id="PS50119">
    <property type="entry name" value="ZF_BBOX"/>
    <property type="match status" value="1"/>
</dbReference>
<protein>
    <recommendedName>
        <fullName evidence="9">RING-type domain-containing protein</fullName>
    </recommendedName>
</protein>
<evidence type="ECO:0000313" key="8">
    <source>
        <dbReference type="WBParaSite" id="MBELARI_LOCUS3366"/>
    </source>
</evidence>
<dbReference type="PROSITE" id="PS50089">
    <property type="entry name" value="ZF_RING_2"/>
    <property type="match status" value="1"/>
</dbReference>
<dbReference type="SUPFAM" id="SSF57850">
    <property type="entry name" value="RING/U-box"/>
    <property type="match status" value="1"/>
</dbReference>
<dbReference type="Gene3D" id="3.30.160.60">
    <property type="entry name" value="Classic Zinc Finger"/>
    <property type="match status" value="1"/>
</dbReference>
<evidence type="ECO:0000256" key="2">
    <source>
        <dbReference type="ARBA" id="ARBA00022771"/>
    </source>
</evidence>
<name>A0AAF3F8Z0_9BILA</name>
<dbReference type="AlphaFoldDB" id="A0AAF3F8Z0"/>
<dbReference type="Pfam" id="PF13445">
    <property type="entry name" value="zf-RING_UBOX"/>
    <property type="match status" value="1"/>
</dbReference>
<evidence type="ECO:0008006" key="9">
    <source>
        <dbReference type="Google" id="ProtNLM"/>
    </source>
</evidence>
<dbReference type="SMART" id="SM00184">
    <property type="entry name" value="RING"/>
    <property type="match status" value="1"/>
</dbReference>
<keyword evidence="7" id="KW-1185">Reference proteome</keyword>
<dbReference type="InterPro" id="IPR000315">
    <property type="entry name" value="Znf_B-box"/>
</dbReference>
<feature type="domain" description="RING-type" evidence="5">
    <location>
        <begin position="29"/>
        <end position="81"/>
    </location>
</feature>
<evidence type="ECO:0000259" key="6">
    <source>
        <dbReference type="PROSITE" id="PS50119"/>
    </source>
</evidence>
<evidence type="ECO:0000256" key="4">
    <source>
        <dbReference type="PROSITE-ProRule" id="PRU00024"/>
    </source>
</evidence>
<dbReference type="WBParaSite" id="MBELARI_LOCUS3366">
    <property type="protein sequence ID" value="MBELARI_LOCUS3366"/>
    <property type="gene ID" value="MBELARI_LOCUS3366"/>
</dbReference>
<evidence type="ECO:0000256" key="1">
    <source>
        <dbReference type="ARBA" id="ARBA00022723"/>
    </source>
</evidence>
<dbReference type="Gene3D" id="3.30.40.10">
    <property type="entry name" value="Zinc/RING finger domain, C3HC4 (zinc finger)"/>
    <property type="match status" value="1"/>
</dbReference>
<keyword evidence="3" id="KW-0862">Zinc</keyword>
<sequence length="292" mass="33555">MDLLSRNFLELHAKEYTLISCQSITLPECPICHEEYSIDTPEREPYGLQCGHAICNGCFSNLSTQTSSGTFKYGLLCCQCQAHHIYSQKSWENPLKAFLREMSQLSSGDLKPKEELKIQPIQPIQPIQLIQPNSIQPNRNEGDLKSCENCGNEFSLLEMFLCKDCDIKICALCSMRKHRSHEIVDLKAEMEKINQLFLETHQTVTPQIKAYDVCFPDLHKDLINHISNVQKKLIAQIDKIETLNFDSAKREQEKCLGNGGKFEEICEKYLSDLRTCNTRLENLFVEIDYPLE</sequence>
<dbReference type="GO" id="GO:0008270">
    <property type="term" value="F:zinc ion binding"/>
    <property type="evidence" value="ECO:0007669"/>
    <property type="project" value="UniProtKB-KW"/>
</dbReference>
<evidence type="ECO:0000259" key="5">
    <source>
        <dbReference type="PROSITE" id="PS50089"/>
    </source>
</evidence>
<dbReference type="InterPro" id="IPR027370">
    <property type="entry name" value="Znf-RING_euk"/>
</dbReference>
<organism evidence="7 8">
    <name type="scientific">Mesorhabditis belari</name>
    <dbReference type="NCBI Taxonomy" id="2138241"/>
    <lineage>
        <taxon>Eukaryota</taxon>
        <taxon>Metazoa</taxon>
        <taxon>Ecdysozoa</taxon>
        <taxon>Nematoda</taxon>
        <taxon>Chromadorea</taxon>
        <taxon>Rhabditida</taxon>
        <taxon>Rhabditina</taxon>
        <taxon>Rhabditomorpha</taxon>
        <taxon>Rhabditoidea</taxon>
        <taxon>Rhabditidae</taxon>
        <taxon>Mesorhabditinae</taxon>
        <taxon>Mesorhabditis</taxon>
    </lineage>
</organism>
<keyword evidence="2 4" id="KW-0863">Zinc-finger</keyword>